<dbReference type="AlphaFoldDB" id="A0A388JWX5"/>
<comment type="caution">
    <text evidence="2">The sequence shown here is derived from an EMBL/GenBank/DDBJ whole genome shotgun (WGS) entry which is preliminary data.</text>
</comment>
<proteinExistence type="predicted"/>
<gene>
    <name evidence="2" type="ORF">CBR_g29840</name>
</gene>
<evidence type="ECO:0000313" key="2">
    <source>
        <dbReference type="EMBL" id="GBG62232.1"/>
    </source>
</evidence>
<keyword evidence="3" id="KW-1185">Reference proteome</keyword>
<evidence type="ECO:0000313" key="3">
    <source>
        <dbReference type="Proteomes" id="UP000265515"/>
    </source>
</evidence>
<accession>A0A388JWX5</accession>
<feature type="region of interest" description="Disordered" evidence="1">
    <location>
        <begin position="166"/>
        <end position="203"/>
    </location>
</feature>
<reference evidence="2 3" key="1">
    <citation type="journal article" date="2018" name="Cell">
        <title>The Chara Genome: Secondary Complexity and Implications for Plant Terrestrialization.</title>
        <authorList>
            <person name="Nishiyama T."/>
            <person name="Sakayama H."/>
            <person name="Vries J.D."/>
            <person name="Buschmann H."/>
            <person name="Saint-Marcoux D."/>
            <person name="Ullrich K.K."/>
            <person name="Haas F.B."/>
            <person name="Vanderstraeten L."/>
            <person name="Becker D."/>
            <person name="Lang D."/>
            <person name="Vosolsobe S."/>
            <person name="Rombauts S."/>
            <person name="Wilhelmsson P.K.I."/>
            <person name="Janitza P."/>
            <person name="Kern R."/>
            <person name="Heyl A."/>
            <person name="Rumpler F."/>
            <person name="Villalobos L.I.A.C."/>
            <person name="Clay J.M."/>
            <person name="Skokan R."/>
            <person name="Toyoda A."/>
            <person name="Suzuki Y."/>
            <person name="Kagoshima H."/>
            <person name="Schijlen E."/>
            <person name="Tajeshwar N."/>
            <person name="Catarino B."/>
            <person name="Hetherington A.J."/>
            <person name="Saltykova A."/>
            <person name="Bonnot C."/>
            <person name="Breuninger H."/>
            <person name="Symeonidi A."/>
            <person name="Radhakrishnan G.V."/>
            <person name="Van Nieuwerburgh F."/>
            <person name="Deforce D."/>
            <person name="Chang C."/>
            <person name="Karol K.G."/>
            <person name="Hedrich R."/>
            <person name="Ulvskov P."/>
            <person name="Glockner G."/>
            <person name="Delwiche C.F."/>
            <person name="Petrasek J."/>
            <person name="Van de Peer Y."/>
            <person name="Friml J."/>
            <person name="Beilby M."/>
            <person name="Dolan L."/>
            <person name="Kohara Y."/>
            <person name="Sugano S."/>
            <person name="Fujiyama A."/>
            <person name="Delaux P.-M."/>
            <person name="Quint M."/>
            <person name="TheiBen G."/>
            <person name="Hagemann M."/>
            <person name="Harholt J."/>
            <person name="Dunand C."/>
            <person name="Zachgo S."/>
            <person name="Langdale J."/>
            <person name="Maumus F."/>
            <person name="Straeten D.V.D."/>
            <person name="Gould S.B."/>
            <person name="Rensing S.A."/>
        </authorList>
    </citation>
    <scope>NUCLEOTIDE SEQUENCE [LARGE SCALE GENOMIC DNA]</scope>
    <source>
        <strain evidence="2 3">S276</strain>
    </source>
</reference>
<evidence type="ECO:0000256" key="1">
    <source>
        <dbReference type="SAM" id="MobiDB-lite"/>
    </source>
</evidence>
<dbReference type="Gramene" id="GBG62232">
    <property type="protein sequence ID" value="GBG62232"/>
    <property type="gene ID" value="CBR_g29840"/>
</dbReference>
<name>A0A388JWX5_CHABU</name>
<sequence>MKDPIGSPFLGRSYCKTIVIDASDVKALKKAEQEIAEFEAEIGLVQARVELQTLFKQRGRFTVNSGRKFEDACSKIVQDVILPELSYVTEDNGQQALQEASTRDVRTNSTHNTPNFHCTKGWRVEGQCSADGGDGIMKWYSNTPTTSPQQLRIGDVPTTHEVTRKTMHTSANRRPWHSAATKVADDVHGKRTSTLSIDDSMPR</sequence>
<organism evidence="2 3">
    <name type="scientific">Chara braunii</name>
    <name type="common">Braun's stonewort</name>
    <dbReference type="NCBI Taxonomy" id="69332"/>
    <lineage>
        <taxon>Eukaryota</taxon>
        <taxon>Viridiplantae</taxon>
        <taxon>Streptophyta</taxon>
        <taxon>Charophyceae</taxon>
        <taxon>Charales</taxon>
        <taxon>Characeae</taxon>
        <taxon>Chara</taxon>
    </lineage>
</organism>
<protein>
    <submittedName>
        <fullName evidence="2">Uncharacterized protein</fullName>
    </submittedName>
</protein>
<dbReference type="Proteomes" id="UP000265515">
    <property type="component" value="Unassembled WGS sequence"/>
</dbReference>
<dbReference type="EMBL" id="BFEA01000027">
    <property type="protein sequence ID" value="GBG62232.1"/>
    <property type="molecule type" value="Genomic_DNA"/>
</dbReference>